<gene>
    <name evidence="1" type="ORF">G2W53_039005</name>
</gene>
<comment type="caution">
    <text evidence="1">The sequence shown here is derived from an EMBL/GenBank/DDBJ whole genome shotgun (WGS) entry which is preliminary data.</text>
</comment>
<organism evidence="1 2">
    <name type="scientific">Senna tora</name>
    <dbReference type="NCBI Taxonomy" id="362788"/>
    <lineage>
        <taxon>Eukaryota</taxon>
        <taxon>Viridiplantae</taxon>
        <taxon>Streptophyta</taxon>
        <taxon>Embryophyta</taxon>
        <taxon>Tracheophyta</taxon>
        <taxon>Spermatophyta</taxon>
        <taxon>Magnoliopsida</taxon>
        <taxon>eudicotyledons</taxon>
        <taxon>Gunneridae</taxon>
        <taxon>Pentapetalae</taxon>
        <taxon>rosids</taxon>
        <taxon>fabids</taxon>
        <taxon>Fabales</taxon>
        <taxon>Fabaceae</taxon>
        <taxon>Caesalpinioideae</taxon>
        <taxon>Cassia clade</taxon>
        <taxon>Senna</taxon>
    </lineage>
</organism>
<dbReference type="EMBL" id="JAAIUW010000012">
    <property type="protein sequence ID" value="KAF7806844.1"/>
    <property type="molecule type" value="Genomic_DNA"/>
</dbReference>
<name>A0A834SMQ1_9FABA</name>
<proteinExistence type="predicted"/>
<sequence>MGGASSMWPHENGLLAMAHVIG</sequence>
<dbReference type="Proteomes" id="UP000634136">
    <property type="component" value="Unassembled WGS sequence"/>
</dbReference>
<reference evidence="1" key="1">
    <citation type="submission" date="2020-09" db="EMBL/GenBank/DDBJ databases">
        <title>Genome-Enabled Discovery of Anthraquinone Biosynthesis in Senna tora.</title>
        <authorList>
            <person name="Kang S.-H."/>
            <person name="Pandey R.P."/>
            <person name="Lee C.-M."/>
            <person name="Sim J.-S."/>
            <person name="Jeong J.-T."/>
            <person name="Choi B.-S."/>
            <person name="Jung M."/>
            <person name="Ginzburg D."/>
            <person name="Zhao K."/>
            <person name="Won S.Y."/>
            <person name="Oh T.-J."/>
            <person name="Yu Y."/>
            <person name="Kim N.-H."/>
            <person name="Lee O.R."/>
            <person name="Lee T.-H."/>
            <person name="Bashyal P."/>
            <person name="Kim T.-S."/>
            <person name="Lee W.-H."/>
            <person name="Kawkins C."/>
            <person name="Kim C.-K."/>
            <person name="Kim J.S."/>
            <person name="Ahn B.O."/>
            <person name="Rhee S.Y."/>
            <person name="Sohng J.K."/>
        </authorList>
    </citation>
    <scope>NUCLEOTIDE SEQUENCE</scope>
    <source>
        <tissue evidence="1">Leaf</tissue>
    </source>
</reference>
<dbReference type="AlphaFoldDB" id="A0A834SMQ1"/>
<evidence type="ECO:0000313" key="2">
    <source>
        <dbReference type="Proteomes" id="UP000634136"/>
    </source>
</evidence>
<evidence type="ECO:0000313" key="1">
    <source>
        <dbReference type="EMBL" id="KAF7806844.1"/>
    </source>
</evidence>
<accession>A0A834SMQ1</accession>
<keyword evidence="2" id="KW-1185">Reference proteome</keyword>
<protein>
    <submittedName>
        <fullName evidence="1">Uncharacterized protein</fullName>
    </submittedName>
</protein>